<protein>
    <submittedName>
        <fullName evidence="2">Ribosomal-protein-serine acetyltransferase</fullName>
    </submittedName>
</protein>
<dbReference type="Gene3D" id="3.40.630.30">
    <property type="match status" value="1"/>
</dbReference>
<dbReference type="CDD" id="cd04301">
    <property type="entry name" value="NAT_SF"/>
    <property type="match status" value="1"/>
</dbReference>
<dbReference type="PROSITE" id="PS51186">
    <property type="entry name" value="GNAT"/>
    <property type="match status" value="1"/>
</dbReference>
<dbReference type="InterPro" id="IPR016181">
    <property type="entry name" value="Acyl_CoA_acyltransferase"/>
</dbReference>
<dbReference type="OrthoDB" id="9811523at2"/>
<evidence type="ECO:0000313" key="3">
    <source>
        <dbReference type="Proteomes" id="UP000295197"/>
    </source>
</evidence>
<proteinExistence type="predicted"/>
<reference evidence="2 3" key="1">
    <citation type="submission" date="2019-03" db="EMBL/GenBank/DDBJ databases">
        <title>Genomic Encyclopedia of Type Strains, Phase IV (KMG-IV): sequencing the most valuable type-strain genomes for metagenomic binning, comparative biology and taxonomic classification.</title>
        <authorList>
            <person name="Goeker M."/>
        </authorList>
    </citation>
    <scope>NUCLEOTIDE SEQUENCE [LARGE SCALE GENOMIC DNA]</scope>
    <source>
        <strain evidence="2 3">DSM 22362</strain>
    </source>
</reference>
<dbReference type="InterPro" id="IPR000182">
    <property type="entry name" value="GNAT_dom"/>
</dbReference>
<dbReference type="AlphaFoldDB" id="A0A4V2VTQ7"/>
<evidence type="ECO:0000259" key="1">
    <source>
        <dbReference type="PROSITE" id="PS51186"/>
    </source>
</evidence>
<accession>A0A4V2VTQ7</accession>
<dbReference type="PANTHER" id="PTHR43441:SF11">
    <property type="entry name" value="RIBOSOMAL-PROTEIN-SERINE ACETYLTRANSFERASE"/>
    <property type="match status" value="1"/>
</dbReference>
<dbReference type="Pfam" id="PF13302">
    <property type="entry name" value="Acetyltransf_3"/>
    <property type="match status" value="1"/>
</dbReference>
<dbReference type="RefSeq" id="WP_132778607.1">
    <property type="nucleotide sequence ID" value="NZ_SMBZ01000044.1"/>
</dbReference>
<dbReference type="InterPro" id="IPR051908">
    <property type="entry name" value="Ribosomal_N-acetyltransferase"/>
</dbReference>
<dbReference type="PANTHER" id="PTHR43441">
    <property type="entry name" value="RIBOSOMAL-PROTEIN-SERINE ACETYLTRANSFERASE"/>
    <property type="match status" value="1"/>
</dbReference>
<dbReference type="Proteomes" id="UP000295197">
    <property type="component" value="Unassembled WGS sequence"/>
</dbReference>
<name>A0A4V2VTQ7_9SPHI</name>
<comment type="caution">
    <text evidence="2">The sequence shown here is derived from an EMBL/GenBank/DDBJ whole genome shotgun (WGS) entry which is preliminary data.</text>
</comment>
<keyword evidence="3" id="KW-1185">Reference proteome</keyword>
<gene>
    <name evidence="2" type="ORF">EDC17_104426</name>
</gene>
<evidence type="ECO:0000313" key="2">
    <source>
        <dbReference type="EMBL" id="TCV08488.1"/>
    </source>
</evidence>
<dbReference type="GO" id="GO:0005737">
    <property type="term" value="C:cytoplasm"/>
    <property type="evidence" value="ECO:0007669"/>
    <property type="project" value="TreeGrafter"/>
</dbReference>
<dbReference type="EMBL" id="SMBZ01000044">
    <property type="protein sequence ID" value="TCV08488.1"/>
    <property type="molecule type" value="Genomic_DNA"/>
</dbReference>
<dbReference type="SUPFAM" id="SSF55729">
    <property type="entry name" value="Acyl-CoA N-acyltransferases (Nat)"/>
    <property type="match status" value="1"/>
</dbReference>
<feature type="domain" description="N-acetyltransferase" evidence="1">
    <location>
        <begin position="9"/>
        <end position="178"/>
    </location>
</feature>
<dbReference type="GO" id="GO:1990189">
    <property type="term" value="F:protein N-terminal-serine acetyltransferase activity"/>
    <property type="evidence" value="ECO:0007669"/>
    <property type="project" value="TreeGrafter"/>
</dbReference>
<sequence>MNIQLDPVLKLSSIQMEDASRIFSLLDTLRAYLGKWLSFVQSRKEVADIAAYIHAIESAPEATKEPVFTVRYENEIIGLIGFVRTDFHNKKTEIGYWISQHHQGKGIMTKSVNALCHFAFEEWGMNRIQIKCAVGNTSSSNIPKRLSFTFEGVERSGEQFPDGSYKDLETYSLLKKEYKPLSPQP</sequence>
<dbReference type="GO" id="GO:0008999">
    <property type="term" value="F:protein-N-terminal-alanine acetyltransferase activity"/>
    <property type="evidence" value="ECO:0007669"/>
    <property type="project" value="TreeGrafter"/>
</dbReference>
<organism evidence="2 3">
    <name type="scientific">Sphingobacterium alimentarium</name>
    <dbReference type="NCBI Taxonomy" id="797292"/>
    <lineage>
        <taxon>Bacteria</taxon>
        <taxon>Pseudomonadati</taxon>
        <taxon>Bacteroidota</taxon>
        <taxon>Sphingobacteriia</taxon>
        <taxon>Sphingobacteriales</taxon>
        <taxon>Sphingobacteriaceae</taxon>
        <taxon>Sphingobacterium</taxon>
    </lineage>
</organism>
<keyword evidence="2" id="KW-0808">Transferase</keyword>